<reference evidence="3" key="1">
    <citation type="submission" date="2017-06" db="EMBL/GenBank/DDBJ databases">
        <authorList>
            <person name="Varghese N."/>
            <person name="Submissions S."/>
        </authorList>
    </citation>
    <scope>NUCLEOTIDE SEQUENCE [LARGE SCALE GENOMIC DNA]</scope>
    <source>
        <strain evidence="3">Ca-68</strain>
    </source>
</reference>
<feature type="transmembrane region" description="Helical" evidence="1">
    <location>
        <begin position="30"/>
        <end position="50"/>
    </location>
</feature>
<evidence type="ECO:0000313" key="2">
    <source>
        <dbReference type="EMBL" id="SNS03296.1"/>
    </source>
</evidence>
<evidence type="ECO:0000256" key="1">
    <source>
        <dbReference type="SAM" id="Phobius"/>
    </source>
</evidence>
<protein>
    <submittedName>
        <fullName evidence="2">Uncharacterized protein</fullName>
    </submittedName>
</protein>
<dbReference type="RefSeq" id="WP_089376366.1">
    <property type="nucleotide sequence ID" value="NZ_FZOA01000013.1"/>
</dbReference>
<keyword evidence="1" id="KW-0472">Membrane</keyword>
<gene>
    <name evidence="2" type="ORF">SAMN05192560_2314</name>
</gene>
<dbReference type="EMBL" id="FZOA01000013">
    <property type="protein sequence ID" value="SNS03296.1"/>
    <property type="molecule type" value="Genomic_DNA"/>
</dbReference>
<evidence type="ECO:0000313" key="3">
    <source>
        <dbReference type="Proteomes" id="UP000198305"/>
    </source>
</evidence>
<dbReference type="AlphaFoldDB" id="A0A239B608"/>
<accession>A0A239B608</accession>
<dbReference type="OrthoDB" id="9857544at2"/>
<name>A0A239B608_9PROT</name>
<keyword evidence="1" id="KW-1133">Transmembrane helix</keyword>
<organism evidence="2 3">
    <name type="scientific">Methylobacillus rhizosphaerae</name>
    <dbReference type="NCBI Taxonomy" id="551994"/>
    <lineage>
        <taxon>Bacteria</taxon>
        <taxon>Pseudomonadati</taxon>
        <taxon>Pseudomonadota</taxon>
        <taxon>Betaproteobacteria</taxon>
        <taxon>Nitrosomonadales</taxon>
        <taxon>Methylophilaceae</taxon>
        <taxon>Methylobacillus</taxon>
    </lineage>
</organism>
<dbReference type="Proteomes" id="UP000198305">
    <property type="component" value="Unassembled WGS sequence"/>
</dbReference>
<sequence>MGRLKRTRLRRNVQATEETSSELMTHFERWTTVIGVVITLFALGVSFMQYRVADLQAEAARIQIKPAIQVRALSIEDPTTRFMTDRKIIISNEGGPAYNFDFQQITWVELDSIKLPARNNKTIEKIVNSYFIASFPSELIKGELSTLIGIDNNKKMYETLIKINSLDTGWLMTQPKTIIKVNYEDSLKESTEEYFLISGNSVHRMRESHATSRWNKLKQLRDSREEFDLDLYQSEDKLKEWLGLLL</sequence>
<keyword evidence="3" id="KW-1185">Reference proteome</keyword>
<proteinExistence type="predicted"/>
<keyword evidence="1" id="KW-0812">Transmembrane</keyword>